<dbReference type="Proteomes" id="UP000324800">
    <property type="component" value="Unassembled WGS sequence"/>
</dbReference>
<evidence type="ECO:0000313" key="3">
    <source>
        <dbReference type="Proteomes" id="UP000324800"/>
    </source>
</evidence>
<evidence type="ECO:0000313" key="2">
    <source>
        <dbReference type="EMBL" id="KAA6387054.1"/>
    </source>
</evidence>
<gene>
    <name evidence="2" type="ORF">EZS28_017417</name>
</gene>
<proteinExistence type="predicted"/>
<dbReference type="AlphaFoldDB" id="A0A5J4VWE8"/>
<evidence type="ECO:0000256" key="1">
    <source>
        <dbReference type="SAM" id="MobiDB-lite"/>
    </source>
</evidence>
<reference evidence="2 3" key="1">
    <citation type="submission" date="2019-03" db="EMBL/GenBank/DDBJ databases">
        <title>Single cell metagenomics reveals metabolic interactions within the superorganism composed of flagellate Streblomastix strix and complex community of Bacteroidetes bacteria on its surface.</title>
        <authorList>
            <person name="Treitli S.C."/>
            <person name="Kolisko M."/>
            <person name="Husnik F."/>
            <person name="Keeling P."/>
            <person name="Hampl V."/>
        </authorList>
    </citation>
    <scope>NUCLEOTIDE SEQUENCE [LARGE SCALE GENOMIC DNA]</scope>
    <source>
        <strain evidence="2">ST1C</strain>
    </source>
</reference>
<sequence length="196" mass="22938">MSEQPQQCGSSQSNVASQLGYFPRSKPRQQETDYYGNKGIVIPYETYQKTIGPQLTLNEQLRTNKDYQKSADGLRITIPIKRQRATKYFTQNPIKEQRKEKLFKQWKEEDKPADGYRHLIKHYLSPFLKERGYTIAQIYSVKGEVGYGRELLRHGRCYITSDILEINIGCEDYDSNYQDKISALRCGYLIKIVYDI</sequence>
<feature type="region of interest" description="Disordered" evidence="1">
    <location>
        <begin position="1"/>
        <end position="34"/>
    </location>
</feature>
<dbReference type="EMBL" id="SNRW01004538">
    <property type="protein sequence ID" value="KAA6387054.1"/>
    <property type="molecule type" value="Genomic_DNA"/>
</dbReference>
<comment type="caution">
    <text evidence="2">The sequence shown here is derived from an EMBL/GenBank/DDBJ whole genome shotgun (WGS) entry which is preliminary data.</text>
</comment>
<accession>A0A5J4VWE8</accession>
<feature type="compositionally biased region" description="Polar residues" evidence="1">
    <location>
        <begin position="1"/>
        <end position="17"/>
    </location>
</feature>
<organism evidence="2 3">
    <name type="scientific">Streblomastix strix</name>
    <dbReference type="NCBI Taxonomy" id="222440"/>
    <lineage>
        <taxon>Eukaryota</taxon>
        <taxon>Metamonada</taxon>
        <taxon>Preaxostyla</taxon>
        <taxon>Oxymonadida</taxon>
        <taxon>Streblomastigidae</taxon>
        <taxon>Streblomastix</taxon>
    </lineage>
</organism>
<name>A0A5J4VWE8_9EUKA</name>
<protein>
    <submittedName>
        <fullName evidence="2">Uncharacterized protein</fullName>
    </submittedName>
</protein>